<sequence length="663" mass="73458">MSEENNDQQQQQQKSQEQQLQDLNFSINDILSHNHDVNDSSFQSIVQTLSNNSNEQHTPSYAHLPAELQDLLSNETDDLLSPQGGSNSDASILTNDMHLWNQQAFISSPVINPSPSSALSTPPPPIQPQQQPQTPPIPIVSTPTSTTTTTTTTTPVSTPVGTPTSTSAPASSTTLLDNITAQLPAEKKDRFIQLFRRLQSSSVTAEDFLLQAKSLLGQQQYQQLEDLKNKPSRFPQQQQPQPQPQQQQQQQQKSLPIRPADDGRKRMLTSSQIRAEDAQRSMPGIITPQLKKSKTEHIPQQLLQQFHQPPQNMQQQQQLHQLQMQLHQQHMQMLQQQQQQQQLQQQQVQQPQIQQQQQQQVQQPQIQQPQQLQQMPQVSAQSISIAQPVFKTPAVPTAPGLQVPTRNPATPTTTSKPIASAPATTSSGGGGGSGGGGSGGGGGGGGDSRIDYEALTDVMGYAGVDLKEEAEHFMKDQDVPSGVLPDGIDRSKMQDFMNTEMLTHRILMHAKRVDIKEIEDDFVSYVALAAQDRIRTVMEAMIAASKHRTFDAFEKPPCDGDGHPLFKLQVKQNVQVQIDAINHVARQTELDLDPVDDDAEQTSQLEIGWYSDKSSRPLHVKKRGGGDRSVTVQDAIFVMERDVQGGRGTNQKTLLRAYNEWLS</sequence>
<feature type="compositionally biased region" description="Pro residues" evidence="9">
    <location>
        <begin position="121"/>
        <end position="138"/>
    </location>
</feature>
<evidence type="ECO:0000256" key="7">
    <source>
        <dbReference type="ARBA" id="ARBA00025346"/>
    </source>
</evidence>
<evidence type="ECO:0000256" key="8">
    <source>
        <dbReference type="ARBA" id="ARBA00031747"/>
    </source>
</evidence>
<feature type="compositionally biased region" description="Polar residues" evidence="9">
    <location>
        <begin position="404"/>
        <end position="425"/>
    </location>
</feature>
<evidence type="ECO:0000313" key="12">
    <source>
        <dbReference type="Proteomes" id="UP001476247"/>
    </source>
</evidence>
<feature type="domain" description="Transcription initiation factor TFIID component TAF4 C-terminal" evidence="10">
    <location>
        <begin position="455"/>
        <end position="588"/>
    </location>
</feature>
<evidence type="ECO:0000256" key="9">
    <source>
        <dbReference type="SAM" id="MobiDB-lite"/>
    </source>
</evidence>
<feature type="region of interest" description="Disordered" evidence="9">
    <location>
        <begin position="231"/>
        <end position="266"/>
    </location>
</feature>
<dbReference type="CDD" id="cd08045">
    <property type="entry name" value="HFD_TAF4"/>
    <property type="match status" value="1"/>
</dbReference>
<feature type="compositionally biased region" description="Gly residues" evidence="9">
    <location>
        <begin position="427"/>
        <end position="447"/>
    </location>
</feature>
<dbReference type="InterPro" id="IPR007900">
    <property type="entry name" value="TAF4_C"/>
</dbReference>
<dbReference type="InterPro" id="IPR045144">
    <property type="entry name" value="TAF4"/>
</dbReference>
<evidence type="ECO:0000256" key="1">
    <source>
        <dbReference type="ARBA" id="ARBA00004123"/>
    </source>
</evidence>
<comment type="subcellular location">
    <subcellularLocation>
        <location evidence="1">Nucleus</location>
    </subcellularLocation>
</comment>
<proteinExistence type="inferred from homology"/>
<feature type="compositionally biased region" description="Low complexity" evidence="9">
    <location>
        <begin position="110"/>
        <end position="120"/>
    </location>
</feature>
<feature type="region of interest" description="Disordered" evidence="9">
    <location>
        <begin position="110"/>
        <end position="173"/>
    </location>
</feature>
<organism evidence="11 12">
    <name type="scientific">Helicostylum pulchrum</name>
    <dbReference type="NCBI Taxonomy" id="562976"/>
    <lineage>
        <taxon>Eukaryota</taxon>
        <taxon>Fungi</taxon>
        <taxon>Fungi incertae sedis</taxon>
        <taxon>Mucoromycota</taxon>
        <taxon>Mucoromycotina</taxon>
        <taxon>Mucoromycetes</taxon>
        <taxon>Mucorales</taxon>
        <taxon>Mucorineae</taxon>
        <taxon>Mucoraceae</taxon>
        <taxon>Helicostylum</taxon>
    </lineage>
</organism>
<feature type="compositionally biased region" description="Low complexity" evidence="9">
    <location>
        <begin position="139"/>
        <end position="173"/>
    </location>
</feature>
<dbReference type="Gene3D" id="1.10.20.10">
    <property type="entry name" value="Histone, subunit A"/>
    <property type="match status" value="1"/>
</dbReference>
<dbReference type="InterPro" id="IPR009072">
    <property type="entry name" value="Histone-fold"/>
</dbReference>
<evidence type="ECO:0000256" key="4">
    <source>
        <dbReference type="ARBA" id="ARBA00023015"/>
    </source>
</evidence>
<evidence type="ECO:0000256" key="2">
    <source>
        <dbReference type="ARBA" id="ARBA00006178"/>
    </source>
</evidence>
<feature type="region of interest" description="Disordered" evidence="9">
    <location>
        <begin position="396"/>
        <end position="448"/>
    </location>
</feature>
<comment type="function">
    <text evidence="7">Functions as a component of the DNA-binding general transcription factor complex TFIID. Binding of TFIID to a promoter (with or without TATA element) is the initial step in pre-initiation complex (PIC) formation. TFIID plays a key role in the regulation of gene expression by RNA polymerase II through different activities such as transcription activator interaction, core promoter recognition and selectivity, TFIIA and TFIIB interaction, chromatin modification (histone acetylation by TAF1), facilitation of DNA opening and initiation of transcription.</text>
</comment>
<dbReference type="PANTHER" id="PTHR15138">
    <property type="entry name" value="TRANSCRIPTION INITIATION FACTOR TFIID SUBUNIT 4"/>
    <property type="match status" value="1"/>
</dbReference>
<evidence type="ECO:0000256" key="5">
    <source>
        <dbReference type="ARBA" id="ARBA00023163"/>
    </source>
</evidence>
<evidence type="ECO:0000313" key="11">
    <source>
        <dbReference type="EMBL" id="GAA5798719.1"/>
    </source>
</evidence>
<dbReference type="EMBL" id="BAABUJ010000011">
    <property type="protein sequence ID" value="GAA5798719.1"/>
    <property type="molecule type" value="Genomic_DNA"/>
</dbReference>
<dbReference type="PANTHER" id="PTHR15138:SF14">
    <property type="entry name" value="TRANSCRIPTION INITIATION FACTOR TFIID SUBUNIT 4"/>
    <property type="match status" value="1"/>
</dbReference>
<dbReference type="Proteomes" id="UP001476247">
    <property type="component" value="Unassembled WGS sequence"/>
</dbReference>
<keyword evidence="4" id="KW-0805">Transcription regulation</keyword>
<evidence type="ECO:0000256" key="6">
    <source>
        <dbReference type="ARBA" id="ARBA00023242"/>
    </source>
</evidence>
<evidence type="ECO:0000256" key="3">
    <source>
        <dbReference type="ARBA" id="ARBA00017306"/>
    </source>
</evidence>
<comment type="caution">
    <text evidence="11">The sequence shown here is derived from an EMBL/GenBank/DDBJ whole genome shotgun (WGS) entry which is preliminary data.</text>
</comment>
<evidence type="ECO:0000259" key="10">
    <source>
        <dbReference type="Pfam" id="PF05236"/>
    </source>
</evidence>
<protein>
    <recommendedName>
        <fullName evidence="3">Transcription initiation factor TFIID subunit 4</fullName>
    </recommendedName>
    <alternativeName>
        <fullName evidence="8">TBP-associated factor 4</fullName>
    </alternativeName>
</protein>
<accession>A0ABP9XVA1</accession>
<feature type="region of interest" description="Disordered" evidence="9">
    <location>
        <begin position="1"/>
        <end position="23"/>
    </location>
</feature>
<feature type="compositionally biased region" description="Low complexity" evidence="9">
    <location>
        <begin position="7"/>
        <end position="23"/>
    </location>
</feature>
<reference evidence="11 12" key="1">
    <citation type="submission" date="2024-04" db="EMBL/GenBank/DDBJ databases">
        <title>genome sequences of Mucor flavus KT1a and Helicostylum pulchrum KT1b strains isolation_sourced from the surface of a dry-aged beef.</title>
        <authorList>
            <person name="Toyotome T."/>
            <person name="Hosono M."/>
            <person name="Torimaru M."/>
            <person name="Fukuda K."/>
            <person name="Mikami N."/>
        </authorList>
    </citation>
    <scope>NUCLEOTIDE SEQUENCE [LARGE SCALE GENOMIC DNA]</scope>
    <source>
        <strain evidence="11 12">KT1b</strain>
    </source>
</reference>
<gene>
    <name evidence="11" type="ORF">HPULCUR_004124</name>
</gene>
<keyword evidence="6" id="KW-0539">Nucleus</keyword>
<dbReference type="Pfam" id="PF05236">
    <property type="entry name" value="TAF4"/>
    <property type="match status" value="1"/>
</dbReference>
<name>A0ABP9XVA1_9FUNG</name>
<keyword evidence="12" id="KW-1185">Reference proteome</keyword>
<keyword evidence="5" id="KW-0804">Transcription</keyword>
<feature type="compositionally biased region" description="Low complexity" evidence="9">
    <location>
        <begin position="235"/>
        <end position="252"/>
    </location>
</feature>
<comment type="similarity">
    <text evidence="2">Belongs to the TAF4 family.</text>
</comment>